<dbReference type="PROSITE" id="PS50941">
    <property type="entry name" value="CHIT_BIND_I_2"/>
    <property type="match status" value="1"/>
</dbReference>
<feature type="disulfide bond" evidence="14">
    <location>
        <begin position="454"/>
        <end position="468"/>
    </location>
</feature>
<dbReference type="InterPro" id="IPR011583">
    <property type="entry name" value="Chitinase_II/V-like_cat"/>
</dbReference>
<evidence type="ECO:0000313" key="21">
    <source>
        <dbReference type="Proteomes" id="UP000720189"/>
    </source>
</evidence>
<dbReference type="GO" id="GO:0005576">
    <property type="term" value="C:extracellular region"/>
    <property type="evidence" value="ECO:0007669"/>
    <property type="project" value="UniProtKB-SubCell"/>
</dbReference>
<keyword evidence="16" id="KW-0732">Signal</keyword>
<dbReference type="SMART" id="SM00636">
    <property type="entry name" value="Glyco_18"/>
    <property type="match status" value="1"/>
</dbReference>
<dbReference type="PROSITE" id="PS51782">
    <property type="entry name" value="LYSM"/>
    <property type="match status" value="2"/>
</dbReference>
<evidence type="ECO:0000259" key="19">
    <source>
        <dbReference type="PROSITE" id="PS51910"/>
    </source>
</evidence>
<dbReference type="GO" id="GO:0008843">
    <property type="term" value="F:endochitinase activity"/>
    <property type="evidence" value="ECO:0007669"/>
    <property type="project" value="UniProtKB-EC"/>
</dbReference>
<dbReference type="InterPro" id="IPR036779">
    <property type="entry name" value="LysM_dom_sf"/>
</dbReference>
<evidence type="ECO:0000256" key="1">
    <source>
        <dbReference type="ARBA" id="ARBA00000822"/>
    </source>
</evidence>
<accession>A0A9P9HNL0</accession>
<dbReference type="CDD" id="cd02878">
    <property type="entry name" value="GH18_zymocin_alpha"/>
    <property type="match status" value="1"/>
</dbReference>
<evidence type="ECO:0000256" key="11">
    <source>
        <dbReference type="ARBA" id="ARBA00023295"/>
    </source>
</evidence>
<dbReference type="EMBL" id="JAGMUX010000004">
    <property type="protein sequence ID" value="KAH7260830.1"/>
    <property type="molecule type" value="Genomic_DNA"/>
</dbReference>
<dbReference type="SUPFAM" id="SSF54556">
    <property type="entry name" value="Chitinase insertion domain"/>
    <property type="match status" value="1"/>
</dbReference>
<dbReference type="Gene3D" id="3.10.50.10">
    <property type="match status" value="1"/>
</dbReference>
<keyword evidence="7 15" id="KW-0378">Hydrolase</keyword>
<comment type="caution">
    <text evidence="20">The sequence shown here is derived from an EMBL/GenBank/DDBJ whole genome shotgun (WGS) entry which is preliminary data.</text>
</comment>
<dbReference type="InterPro" id="IPR001223">
    <property type="entry name" value="Glyco_hydro18_cat"/>
</dbReference>
<dbReference type="InterPro" id="IPR001002">
    <property type="entry name" value="Chitin-bd_1"/>
</dbReference>
<dbReference type="GeneID" id="70226572"/>
<name>A0A9P9HNL0_FUSRE</name>
<dbReference type="RefSeq" id="XP_046052707.1">
    <property type="nucleotide sequence ID" value="XM_046196618.1"/>
</dbReference>
<evidence type="ECO:0000256" key="8">
    <source>
        <dbReference type="ARBA" id="ARBA00023024"/>
    </source>
</evidence>
<evidence type="ECO:0000256" key="15">
    <source>
        <dbReference type="RuleBase" id="RU000489"/>
    </source>
</evidence>
<dbReference type="Gene3D" id="3.20.20.80">
    <property type="entry name" value="Glycosidases"/>
    <property type="match status" value="1"/>
</dbReference>
<keyword evidence="8" id="KW-0146">Chitin degradation</keyword>
<comment type="similarity">
    <text evidence="13">Belongs to the secreted LysM effector family.</text>
</comment>
<protein>
    <recommendedName>
        <fullName evidence="4">chitinase</fullName>
        <ecNumber evidence="4">3.2.1.14</ecNumber>
    </recommendedName>
</protein>
<comment type="subcellular location">
    <subcellularLocation>
        <location evidence="2">Secreted</location>
    </subcellularLocation>
</comment>
<keyword evidence="12" id="KW-0624">Polysaccharide degradation</keyword>
<evidence type="ECO:0000256" key="9">
    <source>
        <dbReference type="ARBA" id="ARBA00023026"/>
    </source>
</evidence>
<feature type="domain" description="LysM" evidence="18">
    <location>
        <begin position="299"/>
        <end position="344"/>
    </location>
</feature>
<evidence type="ECO:0000313" key="20">
    <source>
        <dbReference type="EMBL" id="KAH7260830.1"/>
    </source>
</evidence>
<comment type="catalytic activity">
    <reaction evidence="1">
        <text>Random endo-hydrolysis of N-acetyl-beta-D-glucosaminide (1-&gt;4)-beta-linkages in chitin and chitodextrins.</text>
        <dbReference type="EC" id="3.2.1.14"/>
    </reaction>
</comment>
<dbReference type="Gene3D" id="3.10.350.10">
    <property type="entry name" value="LysM domain"/>
    <property type="match status" value="2"/>
</dbReference>
<dbReference type="PROSITE" id="PS51910">
    <property type="entry name" value="GH18_2"/>
    <property type="match status" value="1"/>
</dbReference>
<dbReference type="InterPro" id="IPR029070">
    <property type="entry name" value="Chitinase_insertion_sf"/>
</dbReference>
<comment type="caution">
    <text evidence="14">Lacks conserved residue(s) required for the propagation of feature annotation.</text>
</comment>
<dbReference type="InterPro" id="IPR036861">
    <property type="entry name" value="Endochitinase-like_sf"/>
</dbReference>
<dbReference type="Pfam" id="PF01476">
    <property type="entry name" value="LysM"/>
    <property type="match status" value="2"/>
</dbReference>
<evidence type="ECO:0000256" key="3">
    <source>
        <dbReference type="ARBA" id="ARBA00008682"/>
    </source>
</evidence>
<keyword evidence="14" id="KW-1015">Disulfide bond</keyword>
<evidence type="ECO:0000259" key="18">
    <source>
        <dbReference type="PROSITE" id="PS51782"/>
    </source>
</evidence>
<dbReference type="Pfam" id="PF14856">
    <property type="entry name" value="Hce2"/>
    <property type="match status" value="1"/>
</dbReference>
<dbReference type="InterPro" id="IPR001579">
    <property type="entry name" value="Glyco_hydro_18_chit_AS"/>
</dbReference>
<dbReference type="GO" id="GO:0000272">
    <property type="term" value="P:polysaccharide catabolic process"/>
    <property type="evidence" value="ECO:0007669"/>
    <property type="project" value="UniProtKB-KW"/>
</dbReference>
<sequence length="1464" mass="161194">MLFSTCHVATLRVISILMSTSLAAAMVGNRLGASPYYLNAAAACPERCSVSGPEPGNWSVYTDLGQLRTCQETMFYAFSIFDPVDEHSTTHRIHACTSFGPDFSQLPNSTTLQSSSSPVSTSYEIGWWNEGFGLAASGIRSITRQARRYLTHGHGATDRPTIMFAQSGQATIGLYIGQGLESRLIGSSALKIFEDNLTNLNVTAPTLAMQLCGPDSGSTHSFGLMVTSNGTFDSLQNAVQSWANGTCLSFSSSTNMTGQVLYNTPLEVLADVKNSTRLSKHVARHARRHQHLHVRAECKTTKVEAGDSCAKLATRCGISASDFTKYNPGSKFCAELVPKQHVCCSKGELPDLRPSKNSDGSCHAYKVQENDNCASIAIENGLQMEDLEKFNKKTWGWAGCKRLFYKTVMCLSEGTPPFPDTIANAQCGPQKPGTKKTGDTTDISDLNPCPLNACCNIWGQCGITKEFCTDTNTGAPGTAKENTNGCISNCGTKIVKSGGDSSIRIGYFQGYGMSRDCLYQDASQVDTSKYTHLHFAFGTLTKEYDVKVGDKLSQYQFKSFTMLRDVKKILSFGGWDFSANSATYSIFREGVKPANRLKMATKVAKFITDNDLDGVDIDWEYPGAPDIPGIPPAEKDEGKNYLAFLVVLKNLLKGKSVSIAAPSSYWYLKQYPIKDISKVIDYIVYMTYDLHGQWDTENSFSQEGCAHGNCLRSQVNLTETQYSLAMITKAGVPSHKVIVGVTSYGRSFKMAEAGCYGPDCFYTGNKLESGAKKGKCTGTAGYIADAEIDEILKDKSRVVKHYVDTTSHSDVLIYDDTEWVSYMSPSIKLARQAMYSAFGMGGTTDWAVDLQTYNDVPKPAKSWAIFKEDVVTGYDPKLDHTRTGNWTEYDCRSKFIRDIKAYTPSQRWKGVMADDAWKDVIRIWKDLDEPRDFTFSQSVSMSLQVNTEPWCQQLTNCKKPAECENAFNDDLSGPAAQFIWNSLVKVHQMYTDFHDELYKAASVISFSLDDFGNKFAPVPEEKDDTWLLVLIDLLTFGTATLAGPFFNSYLRKLPYFINNPSAYDNAKDTTMTAIGQSTTLAKDLLHNEASNWTVHRQDSFKNYMGQVIDGWGNVTSLALDKIFNGRPDSIDLLWDMISDGKMIEGGVGVNVDTPQVDLKDSIAKSFYGFTIPTLWRVSDTYAFVLDSGYNCNEEYPLEDYLDKDTMDATSACYDGRRYYLVHPKGDSEDCHCVYIHTKCERVCNKSKFSAPPGLDSLDGKLFGGITTSDLIKGSVRTYVKNGKKNTADSLDPSSGDLDAEDLLKVDITTPGIVRLPVCSPERAYQSWDTTSKGSSPFYPCDIPPGKKVCEESSFKDETSDKSPLVDDCKSIIKNIEGDGGTKWTTQVLGKNQRKIASAGTCAFGVEATKEDGNANFAFGGQDLIDIINTAVDEYSKSGKIGATGDLHCSGNIKKQPVHWAIYHT</sequence>
<evidence type="ECO:0000256" key="7">
    <source>
        <dbReference type="ARBA" id="ARBA00022801"/>
    </source>
</evidence>
<dbReference type="Pfam" id="PF00704">
    <property type="entry name" value="Glyco_hydro_18"/>
    <property type="match status" value="1"/>
</dbReference>
<dbReference type="InterPro" id="IPR053214">
    <property type="entry name" value="LysM12-like"/>
</dbReference>
<keyword evidence="6 14" id="KW-0147">Chitin-binding</keyword>
<evidence type="ECO:0000256" key="5">
    <source>
        <dbReference type="ARBA" id="ARBA00022525"/>
    </source>
</evidence>
<proteinExistence type="inferred from homology"/>
<feature type="disulfide bond" evidence="14">
    <location>
        <begin position="486"/>
        <end position="490"/>
    </location>
</feature>
<evidence type="ECO:0000256" key="2">
    <source>
        <dbReference type="ARBA" id="ARBA00004613"/>
    </source>
</evidence>
<gene>
    <name evidence="20" type="ORF">BKA55DRAFT_608166</name>
</gene>
<feature type="domain" description="GH18" evidence="19">
    <location>
        <begin position="502"/>
        <end position="866"/>
    </location>
</feature>
<evidence type="ECO:0000259" key="17">
    <source>
        <dbReference type="PROSITE" id="PS50941"/>
    </source>
</evidence>
<dbReference type="InterPro" id="IPR029226">
    <property type="entry name" value="Ecp2-like"/>
</dbReference>
<keyword evidence="9" id="KW-0843">Virulence</keyword>
<dbReference type="CDD" id="cd00118">
    <property type="entry name" value="LysM"/>
    <property type="match status" value="2"/>
</dbReference>
<dbReference type="GO" id="GO:0006032">
    <property type="term" value="P:chitin catabolic process"/>
    <property type="evidence" value="ECO:0007669"/>
    <property type="project" value="UniProtKB-KW"/>
</dbReference>
<keyword evidence="5" id="KW-0964">Secreted</keyword>
<dbReference type="InterPro" id="IPR018392">
    <property type="entry name" value="LysM"/>
</dbReference>
<dbReference type="SUPFAM" id="SSF54106">
    <property type="entry name" value="LysM domain"/>
    <property type="match status" value="1"/>
</dbReference>
<dbReference type="GO" id="GO:0008061">
    <property type="term" value="F:chitin binding"/>
    <property type="evidence" value="ECO:0007669"/>
    <property type="project" value="UniProtKB-UniRule"/>
</dbReference>
<reference evidence="20" key="1">
    <citation type="journal article" date="2021" name="Nat. Commun.">
        <title>Genetic determinants of endophytism in the Arabidopsis root mycobiome.</title>
        <authorList>
            <person name="Mesny F."/>
            <person name="Miyauchi S."/>
            <person name="Thiergart T."/>
            <person name="Pickel B."/>
            <person name="Atanasova L."/>
            <person name="Karlsson M."/>
            <person name="Huettel B."/>
            <person name="Barry K.W."/>
            <person name="Haridas S."/>
            <person name="Chen C."/>
            <person name="Bauer D."/>
            <person name="Andreopoulos W."/>
            <person name="Pangilinan J."/>
            <person name="LaButti K."/>
            <person name="Riley R."/>
            <person name="Lipzen A."/>
            <person name="Clum A."/>
            <person name="Drula E."/>
            <person name="Henrissat B."/>
            <person name="Kohler A."/>
            <person name="Grigoriev I.V."/>
            <person name="Martin F.M."/>
            <person name="Hacquard S."/>
        </authorList>
    </citation>
    <scope>NUCLEOTIDE SEQUENCE</scope>
    <source>
        <strain evidence="20">MPI-CAGE-AT-0023</strain>
    </source>
</reference>
<keyword evidence="21" id="KW-1185">Reference proteome</keyword>
<dbReference type="OrthoDB" id="73875at2759"/>
<evidence type="ECO:0000256" key="6">
    <source>
        <dbReference type="ARBA" id="ARBA00022669"/>
    </source>
</evidence>
<feature type="domain" description="LysM" evidence="18">
    <location>
        <begin position="363"/>
        <end position="411"/>
    </location>
</feature>
<dbReference type="PANTHER" id="PTHR47700:SF1">
    <property type="entry name" value="CHITINASE"/>
    <property type="match status" value="1"/>
</dbReference>
<organism evidence="20 21">
    <name type="scientific">Fusarium redolens</name>
    <dbReference type="NCBI Taxonomy" id="48865"/>
    <lineage>
        <taxon>Eukaryota</taxon>
        <taxon>Fungi</taxon>
        <taxon>Dikarya</taxon>
        <taxon>Ascomycota</taxon>
        <taxon>Pezizomycotina</taxon>
        <taxon>Sordariomycetes</taxon>
        <taxon>Hypocreomycetidae</taxon>
        <taxon>Hypocreales</taxon>
        <taxon>Nectriaceae</taxon>
        <taxon>Fusarium</taxon>
        <taxon>Fusarium redolens species complex</taxon>
    </lineage>
</organism>
<dbReference type="SUPFAM" id="SSF51445">
    <property type="entry name" value="(Trans)glycosidases"/>
    <property type="match status" value="1"/>
</dbReference>
<dbReference type="InterPro" id="IPR017853">
    <property type="entry name" value="GH"/>
</dbReference>
<evidence type="ECO:0000256" key="4">
    <source>
        <dbReference type="ARBA" id="ARBA00012729"/>
    </source>
</evidence>
<dbReference type="SMART" id="SM00257">
    <property type="entry name" value="LysM"/>
    <property type="match status" value="2"/>
</dbReference>
<evidence type="ECO:0000256" key="14">
    <source>
        <dbReference type="PROSITE-ProRule" id="PRU00261"/>
    </source>
</evidence>
<dbReference type="Proteomes" id="UP000720189">
    <property type="component" value="Unassembled WGS sequence"/>
</dbReference>
<evidence type="ECO:0000256" key="16">
    <source>
        <dbReference type="SAM" id="SignalP"/>
    </source>
</evidence>
<dbReference type="EC" id="3.2.1.14" evidence="4"/>
<feature type="signal peptide" evidence="16">
    <location>
        <begin position="1"/>
        <end position="25"/>
    </location>
</feature>
<dbReference type="CDD" id="cd00035">
    <property type="entry name" value="ChtBD1"/>
    <property type="match status" value="1"/>
</dbReference>
<evidence type="ECO:0000256" key="12">
    <source>
        <dbReference type="ARBA" id="ARBA00023326"/>
    </source>
</evidence>
<dbReference type="SUPFAM" id="SSF57016">
    <property type="entry name" value="Plant lectins/antimicrobial peptides"/>
    <property type="match status" value="1"/>
</dbReference>
<feature type="disulfide bond" evidence="14">
    <location>
        <begin position="449"/>
        <end position="461"/>
    </location>
</feature>
<feature type="chain" id="PRO_5040402764" description="chitinase" evidence="16">
    <location>
        <begin position="26"/>
        <end position="1464"/>
    </location>
</feature>
<evidence type="ECO:0000256" key="13">
    <source>
        <dbReference type="ARBA" id="ARBA00044955"/>
    </source>
</evidence>
<feature type="domain" description="Chitin-binding type-1" evidence="17">
    <location>
        <begin position="424"/>
        <end position="492"/>
    </location>
</feature>
<dbReference type="PROSITE" id="PS01095">
    <property type="entry name" value="GH18_1"/>
    <property type="match status" value="1"/>
</dbReference>
<keyword evidence="10" id="KW-0119">Carbohydrate metabolism</keyword>
<evidence type="ECO:0000256" key="10">
    <source>
        <dbReference type="ARBA" id="ARBA00023277"/>
    </source>
</evidence>
<keyword evidence="11 15" id="KW-0326">Glycosidase</keyword>
<dbReference type="PANTHER" id="PTHR47700">
    <property type="entry name" value="V CHITINASE, PUTATIVE (AFU_ORTHOLOGUE AFUA_6G13720)-RELATED"/>
    <property type="match status" value="1"/>
</dbReference>
<comment type="similarity">
    <text evidence="3">Belongs to the glycosyl hydrolase 18 family. Chitinase class V subfamily.</text>
</comment>